<evidence type="ECO:0000313" key="8">
    <source>
        <dbReference type="Proteomes" id="UP000016646"/>
    </source>
</evidence>
<dbReference type="PANTHER" id="PTHR32089:SF112">
    <property type="entry name" value="LYSOZYME-LIKE PROTEIN-RELATED"/>
    <property type="match status" value="1"/>
</dbReference>
<dbReference type="RefSeq" id="WP_021330736.1">
    <property type="nucleotide sequence ID" value="NZ_AUZJ01000043.1"/>
</dbReference>
<gene>
    <name evidence="6" type="ORF">HMPREF0860_1487</name>
    <name evidence="5" type="ORF">HMPREF1325_2534</name>
</gene>
<sequence length="313" mass="34736">MATQDITVDAVLDGGLELLRILMDYCNDTTKDDAVKRENLAVIENERILQQKQEETLLNLSEISDSIGKSADGMIGTNQKTVDNLEQTLDQFTDISMQVQKIEESGRLFFNQFSQLNTEIVSIEKFIVAIQSIAMNTQLLAFNASIEAAHAGQAGKGFRVIANEIKKLSSNTDDMSRKISETINRLRSDLERLVSLNEENTKKLVTLQQSAKSSLKNIEDIKQGNGETFQSISTLVGRLKESGASISETIANINEVDRLNRLKAKAISDDQIQGLIQMNDRISFIIQLQQIFLYLKEKLAGADSRIAADSFAG</sequence>
<dbReference type="eggNOG" id="COG0840">
    <property type="taxonomic scope" value="Bacteria"/>
</dbReference>
<dbReference type="GO" id="GO:0004888">
    <property type="term" value="F:transmembrane signaling receptor activity"/>
    <property type="evidence" value="ECO:0007669"/>
    <property type="project" value="InterPro"/>
</dbReference>
<dbReference type="PRINTS" id="PR00260">
    <property type="entry name" value="CHEMTRNSDUCR"/>
</dbReference>
<evidence type="ECO:0000256" key="2">
    <source>
        <dbReference type="ARBA" id="ARBA00029447"/>
    </source>
</evidence>
<comment type="caution">
    <text evidence="5">The sequence shown here is derived from an EMBL/GenBank/DDBJ whole genome shotgun (WGS) entry which is preliminary data.</text>
</comment>
<proteinExistence type="inferred from homology"/>
<dbReference type="Gene3D" id="1.10.287.950">
    <property type="entry name" value="Methyl-accepting chemotaxis protein"/>
    <property type="match status" value="1"/>
</dbReference>
<name>U1F8G1_TRESO</name>
<dbReference type="Proteomes" id="UP000016412">
    <property type="component" value="Unassembled WGS sequence"/>
</dbReference>
<dbReference type="STRING" id="1125725.HMPREF1325_2534"/>
<evidence type="ECO:0000256" key="3">
    <source>
        <dbReference type="PROSITE-ProRule" id="PRU00284"/>
    </source>
</evidence>
<evidence type="ECO:0000313" key="7">
    <source>
        <dbReference type="Proteomes" id="UP000016412"/>
    </source>
</evidence>
<dbReference type="AlphaFoldDB" id="U1F8G1"/>
<dbReference type="SUPFAM" id="SSF58104">
    <property type="entry name" value="Methyl-accepting chemotaxis protein (MCP) signaling domain"/>
    <property type="match status" value="1"/>
</dbReference>
<evidence type="ECO:0000256" key="1">
    <source>
        <dbReference type="ARBA" id="ARBA00023224"/>
    </source>
</evidence>
<evidence type="ECO:0000259" key="4">
    <source>
        <dbReference type="PROSITE" id="PS50111"/>
    </source>
</evidence>
<evidence type="ECO:0000313" key="6">
    <source>
        <dbReference type="EMBL" id="ERK04077.1"/>
    </source>
</evidence>
<protein>
    <submittedName>
        <fullName evidence="5">Methyl-accepting chemotaxis protein signaling domain protein</fullName>
    </submittedName>
</protein>
<accession>U1F8G1</accession>
<dbReference type="InterPro" id="IPR004089">
    <property type="entry name" value="MCPsignal_dom"/>
</dbReference>
<dbReference type="SMART" id="SM00283">
    <property type="entry name" value="MA"/>
    <property type="match status" value="1"/>
</dbReference>
<dbReference type="GO" id="GO:0007165">
    <property type="term" value="P:signal transduction"/>
    <property type="evidence" value="ECO:0007669"/>
    <property type="project" value="UniProtKB-KW"/>
</dbReference>
<comment type="similarity">
    <text evidence="2">Belongs to the methyl-accepting chemotaxis (MCP) protein family.</text>
</comment>
<dbReference type="GO" id="GO:0016020">
    <property type="term" value="C:membrane"/>
    <property type="evidence" value="ECO:0007669"/>
    <property type="project" value="InterPro"/>
</dbReference>
<dbReference type="GO" id="GO:0006935">
    <property type="term" value="P:chemotaxis"/>
    <property type="evidence" value="ECO:0007669"/>
    <property type="project" value="InterPro"/>
</dbReference>
<dbReference type="Proteomes" id="UP000016646">
    <property type="component" value="Unassembled WGS sequence"/>
</dbReference>
<dbReference type="OrthoDB" id="369592at2"/>
<organism evidence="5 7">
    <name type="scientific">Treponema socranskii subsp. socranskii VPI DR56BR1116 = ATCC 35536</name>
    <dbReference type="NCBI Taxonomy" id="1125725"/>
    <lineage>
        <taxon>Bacteria</taxon>
        <taxon>Pseudomonadati</taxon>
        <taxon>Spirochaetota</taxon>
        <taxon>Spirochaetia</taxon>
        <taxon>Spirochaetales</taxon>
        <taxon>Treponemataceae</taxon>
        <taxon>Treponema</taxon>
    </lineage>
</organism>
<feature type="domain" description="Methyl-accepting transducer" evidence="4">
    <location>
        <begin position="54"/>
        <end position="257"/>
    </location>
</feature>
<dbReference type="PATRIC" id="fig|1125725.3.peg.1709"/>
<dbReference type="EMBL" id="AUZJ01000043">
    <property type="protein sequence ID" value="ERF60337.1"/>
    <property type="molecule type" value="Genomic_DNA"/>
</dbReference>
<dbReference type="PROSITE" id="PS50111">
    <property type="entry name" value="CHEMOTAXIS_TRANSDUC_2"/>
    <property type="match status" value="1"/>
</dbReference>
<dbReference type="InterPro" id="IPR004090">
    <property type="entry name" value="Chemotax_Me-accpt_rcpt"/>
</dbReference>
<keyword evidence="8" id="KW-1185">Reference proteome</keyword>
<dbReference type="PANTHER" id="PTHR32089">
    <property type="entry name" value="METHYL-ACCEPTING CHEMOTAXIS PROTEIN MCPB"/>
    <property type="match status" value="1"/>
</dbReference>
<keyword evidence="1 3" id="KW-0807">Transducer</keyword>
<dbReference type="Pfam" id="PF00015">
    <property type="entry name" value="MCPsignal"/>
    <property type="match status" value="1"/>
</dbReference>
<dbReference type="EMBL" id="AVQI01000028">
    <property type="protein sequence ID" value="ERK04077.1"/>
    <property type="molecule type" value="Genomic_DNA"/>
</dbReference>
<evidence type="ECO:0000313" key="5">
    <source>
        <dbReference type="EMBL" id="ERF60337.1"/>
    </source>
</evidence>
<reference evidence="7 8" key="1">
    <citation type="submission" date="2013-08" db="EMBL/GenBank/DDBJ databases">
        <authorList>
            <person name="Durkin A.S."/>
            <person name="Haft D.R."/>
            <person name="McCorrison J."/>
            <person name="Torralba M."/>
            <person name="Gillis M."/>
            <person name="Haft D.H."/>
            <person name="Methe B."/>
            <person name="Sutton G."/>
            <person name="Nelson K.E."/>
        </authorList>
    </citation>
    <scope>NUCLEOTIDE SEQUENCE [LARGE SCALE GENOMIC DNA]</scope>
    <source>
        <strain evidence="6 8">ATCC 35536</strain>
        <strain evidence="5 7">VPI DR56BR1116</strain>
    </source>
</reference>